<protein>
    <submittedName>
        <fullName evidence="2">Uncharacterized protein</fullName>
    </submittedName>
</protein>
<evidence type="ECO:0000256" key="1">
    <source>
        <dbReference type="SAM" id="Phobius"/>
    </source>
</evidence>
<keyword evidence="1" id="KW-0812">Transmembrane</keyword>
<organism evidence="2 3">
    <name type="scientific">Ectorhizobium quercum</name>
    <dbReference type="NCBI Taxonomy" id="2965071"/>
    <lineage>
        <taxon>Bacteria</taxon>
        <taxon>Pseudomonadati</taxon>
        <taxon>Pseudomonadota</taxon>
        <taxon>Alphaproteobacteria</taxon>
        <taxon>Hyphomicrobiales</taxon>
        <taxon>Rhizobiaceae</taxon>
        <taxon>Ectorhizobium</taxon>
    </lineage>
</organism>
<name>A0AAE3N7E5_9HYPH</name>
<evidence type="ECO:0000313" key="3">
    <source>
        <dbReference type="Proteomes" id="UP001208771"/>
    </source>
</evidence>
<feature type="transmembrane region" description="Helical" evidence="1">
    <location>
        <begin position="6"/>
        <end position="25"/>
    </location>
</feature>
<dbReference type="Proteomes" id="UP001208771">
    <property type="component" value="Unassembled WGS sequence"/>
</dbReference>
<evidence type="ECO:0000313" key="2">
    <source>
        <dbReference type="EMBL" id="MCX8999947.1"/>
    </source>
</evidence>
<keyword evidence="3" id="KW-1185">Reference proteome</keyword>
<keyword evidence="1" id="KW-1133">Transmembrane helix</keyword>
<dbReference type="RefSeq" id="WP_306413448.1">
    <property type="nucleotide sequence ID" value="NZ_JANFPI010000013.1"/>
</dbReference>
<dbReference type="EMBL" id="JANFPI010000013">
    <property type="protein sequence ID" value="MCX8999947.1"/>
    <property type="molecule type" value="Genomic_DNA"/>
</dbReference>
<comment type="caution">
    <text evidence="2">The sequence shown here is derived from an EMBL/GenBank/DDBJ whole genome shotgun (WGS) entry which is preliminary data.</text>
</comment>
<dbReference type="AlphaFoldDB" id="A0AAE3N7E5"/>
<accession>A0AAE3N7E5</accession>
<proteinExistence type="predicted"/>
<sequence length="345" mass="39280">MIVILPAVVGAITALITILLRDLFLPRINEVRTKRKSEEAIYSDYVRPIAVSLQDLLWRLDEIINKPGRGAYLSQPAGSSNYAEYKRISTVYRLAVVIAWFRGFERELLTLRSVDFLESDRLRVAMGEFRSVLADGKSVEIQRLEKVMDLLHVKHPEQIEKEYLALRVENILDKTLGAEKSKGVRTLSAHEAEECILKILHEIKEHAGSDDVRLDIQGSELRSLIEILSIHQTWIYRDWQAAIGDAMLVIASSGSRKFDIMGFGEFEDLWITGKPRWMERLAELFINFEPSGNVFQDARKTQISDLLLTTSRLLVSLSEYDSSVKKAMETTINKAQSLSENIDAK</sequence>
<reference evidence="2" key="1">
    <citation type="submission" date="2022-07" db="EMBL/GenBank/DDBJ databases">
        <title>Ectorhizobium quercum gen.nov., sp. nov.</title>
        <authorList>
            <person name="Ma T."/>
            <person name="Li Y."/>
        </authorList>
    </citation>
    <scope>NUCLEOTIDE SEQUENCE</scope>
    <source>
        <strain evidence="2">BDR2-2</strain>
    </source>
</reference>
<keyword evidence="1" id="KW-0472">Membrane</keyword>
<gene>
    <name evidence="2" type="ORF">NOF55_22840</name>
</gene>